<sequence>SLGVRQCQRLFHQLGFTLQRPRRQAHEADPLQQEAFKKNSTSG</sequence>
<evidence type="ECO:0000313" key="3">
    <source>
        <dbReference type="EMBL" id="GFP31435.1"/>
    </source>
</evidence>
<dbReference type="Pfam" id="PF13592">
    <property type="entry name" value="HTH_33"/>
    <property type="match status" value="1"/>
</dbReference>
<gene>
    <name evidence="3" type="ORF">HKBW3S34_02355</name>
</gene>
<organism evidence="3 4">
    <name type="scientific">Candidatus Hakubella thermalkaliphila</name>
    <dbReference type="NCBI Taxonomy" id="2754717"/>
    <lineage>
        <taxon>Bacteria</taxon>
        <taxon>Bacillati</taxon>
        <taxon>Actinomycetota</taxon>
        <taxon>Actinomycetota incertae sedis</taxon>
        <taxon>Candidatus Hakubellales</taxon>
        <taxon>Candidatus Hakubellaceae</taxon>
        <taxon>Candidatus Hakubella</taxon>
    </lineage>
</organism>
<protein>
    <recommendedName>
        <fullName evidence="2">Winged helix-turn helix domain-containing protein</fullName>
    </recommendedName>
</protein>
<keyword evidence="4" id="KW-1185">Reference proteome</keyword>
<dbReference type="InterPro" id="IPR025959">
    <property type="entry name" value="Winged_HTH_dom"/>
</dbReference>
<accession>A0A6V8PFE3</accession>
<evidence type="ECO:0000256" key="1">
    <source>
        <dbReference type="SAM" id="MobiDB-lite"/>
    </source>
</evidence>
<reference evidence="3 4" key="1">
    <citation type="journal article" date="2020" name="Front. Microbiol.">
        <title>Single-cell genomics of novel Actinobacteria with the Wood-Ljungdahl pathway discovered in a serpentinizing system.</title>
        <authorList>
            <person name="Merino N."/>
            <person name="Kawai M."/>
            <person name="Boyd E.S."/>
            <person name="Colman D.R."/>
            <person name="McGlynn S.E."/>
            <person name="Nealson K.H."/>
            <person name="Kurokawa K."/>
            <person name="Hongoh Y."/>
        </authorList>
    </citation>
    <scope>NUCLEOTIDE SEQUENCE [LARGE SCALE GENOMIC DNA]</scope>
    <source>
        <strain evidence="3 4">S34</strain>
    </source>
</reference>
<dbReference type="AlphaFoldDB" id="A0A6V8PFE3"/>
<feature type="region of interest" description="Disordered" evidence="1">
    <location>
        <begin position="21"/>
        <end position="43"/>
    </location>
</feature>
<dbReference type="EMBL" id="BLRZ01000325">
    <property type="protein sequence ID" value="GFP31435.1"/>
    <property type="molecule type" value="Genomic_DNA"/>
</dbReference>
<proteinExistence type="predicted"/>
<feature type="non-terminal residue" evidence="3">
    <location>
        <position position="1"/>
    </location>
</feature>
<evidence type="ECO:0000259" key="2">
    <source>
        <dbReference type="Pfam" id="PF13592"/>
    </source>
</evidence>
<evidence type="ECO:0000313" key="4">
    <source>
        <dbReference type="Proteomes" id="UP000588083"/>
    </source>
</evidence>
<name>A0A6V8PFE3_9ACTN</name>
<feature type="domain" description="Winged helix-turn helix" evidence="2">
    <location>
        <begin position="2"/>
        <end position="40"/>
    </location>
</feature>
<dbReference type="Proteomes" id="UP000588083">
    <property type="component" value="Unassembled WGS sequence"/>
</dbReference>
<comment type="caution">
    <text evidence="3">The sequence shown here is derived from an EMBL/GenBank/DDBJ whole genome shotgun (WGS) entry which is preliminary data.</text>
</comment>